<dbReference type="EMBL" id="OX451738">
    <property type="protein sequence ID" value="CAI8602314.1"/>
    <property type="molecule type" value="Genomic_DNA"/>
</dbReference>
<dbReference type="SUPFAM" id="SSF101148">
    <property type="entry name" value="Plant invertase/pectin methylesterase inhibitor"/>
    <property type="match status" value="1"/>
</dbReference>
<dbReference type="PANTHER" id="PTHR31890">
    <property type="entry name" value="PLANT INVERTASE/PECTIN METHYLESTERASE INHIBITOR SUPERFAMILY PROTEIN"/>
    <property type="match status" value="1"/>
</dbReference>
<proteinExistence type="predicted"/>
<accession>A0AAV0ZX76</accession>
<evidence type="ECO:0000313" key="2">
    <source>
        <dbReference type="EMBL" id="CAI8602314.1"/>
    </source>
</evidence>
<keyword evidence="1" id="KW-0732">Signal</keyword>
<dbReference type="Proteomes" id="UP001157006">
    <property type="component" value="Chromosome 3"/>
</dbReference>
<organism evidence="2 3">
    <name type="scientific">Vicia faba</name>
    <name type="common">Broad bean</name>
    <name type="synonym">Faba vulgaris</name>
    <dbReference type="NCBI Taxonomy" id="3906"/>
    <lineage>
        <taxon>Eukaryota</taxon>
        <taxon>Viridiplantae</taxon>
        <taxon>Streptophyta</taxon>
        <taxon>Embryophyta</taxon>
        <taxon>Tracheophyta</taxon>
        <taxon>Spermatophyta</taxon>
        <taxon>Magnoliopsida</taxon>
        <taxon>eudicotyledons</taxon>
        <taxon>Gunneridae</taxon>
        <taxon>Pentapetalae</taxon>
        <taxon>rosids</taxon>
        <taxon>fabids</taxon>
        <taxon>Fabales</taxon>
        <taxon>Fabaceae</taxon>
        <taxon>Papilionoideae</taxon>
        <taxon>50 kb inversion clade</taxon>
        <taxon>NPAAA clade</taxon>
        <taxon>Hologalegina</taxon>
        <taxon>IRL clade</taxon>
        <taxon>Fabeae</taxon>
        <taxon>Vicia</taxon>
    </lineage>
</organism>
<evidence type="ECO:0000256" key="1">
    <source>
        <dbReference type="SAM" id="SignalP"/>
    </source>
</evidence>
<protein>
    <recommendedName>
        <fullName evidence="4">Pectinesterase inhibitor domain-containing protein</fullName>
    </recommendedName>
</protein>
<keyword evidence="3" id="KW-1185">Reference proteome</keyword>
<dbReference type="NCBIfam" id="TIGR01614">
    <property type="entry name" value="PME_inhib"/>
    <property type="match status" value="1"/>
</dbReference>
<gene>
    <name evidence="2" type="ORF">VFH_III034720</name>
</gene>
<evidence type="ECO:0008006" key="4">
    <source>
        <dbReference type="Google" id="ProtNLM"/>
    </source>
</evidence>
<reference evidence="2 3" key="1">
    <citation type="submission" date="2023-01" db="EMBL/GenBank/DDBJ databases">
        <authorList>
            <person name="Kreplak J."/>
        </authorList>
    </citation>
    <scope>NUCLEOTIDE SEQUENCE [LARGE SCALE GENOMIC DNA]</scope>
</reference>
<feature type="signal peptide" evidence="1">
    <location>
        <begin position="1"/>
        <end position="21"/>
    </location>
</feature>
<dbReference type="AlphaFoldDB" id="A0AAV0ZX76"/>
<evidence type="ECO:0000313" key="3">
    <source>
        <dbReference type="Proteomes" id="UP001157006"/>
    </source>
</evidence>
<name>A0AAV0ZX76_VICFA</name>
<dbReference type="InterPro" id="IPR035513">
    <property type="entry name" value="Invertase/methylesterase_inhib"/>
</dbReference>
<dbReference type="InterPro" id="IPR006501">
    <property type="entry name" value="Pectinesterase_inhib_dom"/>
</dbReference>
<feature type="chain" id="PRO_5043886196" description="Pectinesterase inhibitor domain-containing protein" evidence="1">
    <location>
        <begin position="22"/>
        <end position="179"/>
    </location>
</feature>
<sequence>MNHSTQLSLLLLISLTFISHAISGSPTPSTKLYEVVCNDAEKDHDRCLKLIQDTPEITSAKDYPTLCKAIFRLAVKKSTSAQNEVQKLVGKYPSSKAIKECATFDYAHLVQSFGLLIKEVDEDAKSANYDAFVNTDHIDECETKLSNEHTVDPTINTINNDMRFLCHVSYLATNHLDLN</sequence>
<dbReference type="Gene3D" id="1.20.140.40">
    <property type="entry name" value="Invertase/pectin methylesterase inhibitor family protein"/>
    <property type="match status" value="1"/>
</dbReference>
<dbReference type="GO" id="GO:0004857">
    <property type="term" value="F:enzyme inhibitor activity"/>
    <property type="evidence" value="ECO:0007669"/>
    <property type="project" value="InterPro"/>
</dbReference>
<dbReference type="PANTHER" id="PTHR31890:SF9">
    <property type="entry name" value="PLANT INVERTASE_PECTIN METHYLESTERASE INHIBITOR SUPERFAMILY PROTEIN"/>
    <property type="match status" value="1"/>
</dbReference>